<keyword evidence="4" id="KW-0812">Transmembrane</keyword>
<sequence>MLKLSVVLPAKNEQGNIGRLIEEIHTALVNHHSFEVVLTDDGSTDNTAQEAIETAARLNCALTLLHHPKSCGQSTAVHSAVRHAKGEWIATLDADGQNDPADLLAMLDKASSLHSEHFCIAGYRNKRKDTAWVHFQSLVANAVRQFFLRDGVPDSGCGLKVFPRNTFLLLPYFDHMHRFLPALIRRMNGEVIVHPVNHRERTVGESKYNVWNRLWVGIVDMIGVMWLRKRTKWPTIEVKHSSHSEQQNEDI</sequence>
<keyword evidence="7" id="KW-0472">Membrane</keyword>
<keyword evidence="1" id="KW-1003">Cell membrane</keyword>
<dbReference type="GO" id="GO:0005886">
    <property type="term" value="C:plasma membrane"/>
    <property type="evidence" value="ECO:0007669"/>
    <property type="project" value="TreeGrafter"/>
</dbReference>
<dbReference type="GO" id="GO:0099621">
    <property type="term" value="F:undecaprenyl-phosphate 4-deoxy-4-formamido-L-arabinose transferase activity"/>
    <property type="evidence" value="ECO:0007669"/>
    <property type="project" value="TreeGrafter"/>
</dbReference>
<dbReference type="InterPro" id="IPR029044">
    <property type="entry name" value="Nucleotide-diphossugar_trans"/>
</dbReference>
<evidence type="ECO:0000259" key="8">
    <source>
        <dbReference type="Pfam" id="PF00535"/>
    </source>
</evidence>
<dbReference type="Proteomes" id="UP000462621">
    <property type="component" value="Unassembled WGS sequence"/>
</dbReference>
<dbReference type="InterPro" id="IPR050256">
    <property type="entry name" value="Glycosyltransferase_2"/>
</dbReference>
<dbReference type="FunFam" id="3.90.550.10:FF:000170">
    <property type="entry name" value="Dolichol-phosphate mannosyltransferase"/>
    <property type="match status" value="1"/>
</dbReference>
<comment type="caution">
    <text evidence="9">The sequence shown here is derived from an EMBL/GenBank/DDBJ whole genome shotgun (WGS) entry which is preliminary data.</text>
</comment>
<keyword evidence="6" id="KW-1133">Transmembrane helix</keyword>
<keyword evidence="10" id="KW-1185">Reference proteome</keyword>
<dbReference type="PANTHER" id="PTHR48090">
    <property type="entry name" value="UNDECAPRENYL-PHOSPHATE 4-DEOXY-4-FORMAMIDO-L-ARABINOSE TRANSFERASE-RELATED"/>
    <property type="match status" value="1"/>
</dbReference>
<proteinExistence type="predicted"/>
<protein>
    <submittedName>
        <fullName evidence="9">Glycosyltransferase</fullName>
    </submittedName>
</protein>
<dbReference type="Pfam" id="PF00535">
    <property type="entry name" value="Glycos_transf_2"/>
    <property type="match status" value="1"/>
</dbReference>
<evidence type="ECO:0000256" key="3">
    <source>
        <dbReference type="ARBA" id="ARBA00022679"/>
    </source>
</evidence>
<dbReference type="SUPFAM" id="SSF53448">
    <property type="entry name" value="Nucleotide-diphospho-sugar transferases"/>
    <property type="match status" value="1"/>
</dbReference>
<evidence type="ECO:0000256" key="6">
    <source>
        <dbReference type="ARBA" id="ARBA00022989"/>
    </source>
</evidence>
<evidence type="ECO:0000256" key="7">
    <source>
        <dbReference type="ARBA" id="ARBA00023136"/>
    </source>
</evidence>
<keyword evidence="2" id="KW-0328">Glycosyltransferase</keyword>
<feature type="domain" description="Glycosyltransferase 2-like" evidence="8">
    <location>
        <begin position="5"/>
        <end position="165"/>
    </location>
</feature>
<keyword evidence="5" id="KW-0448">Lipopolysaccharide biosynthesis</keyword>
<reference evidence="9 10" key="1">
    <citation type="submission" date="2019-10" db="EMBL/GenBank/DDBJ databases">
        <title>Vibrio sp. nov. isolated from a shrimp pond.</title>
        <authorList>
            <person name="Gomez-Gil B."/>
            <person name="Enciso-Ibarra J."/>
            <person name="Enciso-Ibarra K."/>
            <person name="Bolan-Mejia C."/>
        </authorList>
    </citation>
    <scope>NUCLEOTIDE SEQUENCE [LARGE SCALE GENOMIC DNA]</scope>
    <source>
        <strain evidence="9 10">CAIM 722</strain>
    </source>
</reference>
<dbReference type="GO" id="GO:0009103">
    <property type="term" value="P:lipopolysaccharide biosynthetic process"/>
    <property type="evidence" value="ECO:0007669"/>
    <property type="project" value="UniProtKB-KW"/>
</dbReference>
<evidence type="ECO:0000256" key="2">
    <source>
        <dbReference type="ARBA" id="ARBA00022676"/>
    </source>
</evidence>
<evidence type="ECO:0000313" key="9">
    <source>
        <dbReference type="EMBL" id="MZI92425.1"/>
    </source>
</evidence>
<evidence type="ECO:0000256" key="4">
    <source>
        <dbReference type="ARBA" id="ARBA00022692"/>
    </source>
</evidence>
<dbReference type="PANTHER" id="PTHR48090:SF3">
    <property type="entry name" value="UNDECAPRENYL-PHOSPHATE 4-DEOXY-4-FORMAMIDO-L-ARABINOSE TRANSFERASE"/>
    <property type="match status" value="1"/>
</dbReference>
<dbReference type="InterPro" id="IPR001173">
    <property type="entry name" value="Glyco_trans_2-like"/>
</dbReference>
<evidence type="ECO:0000256" key="1">
    <source>
        <dbReference type="ARBA" id="ARBA00022475"/>
    </source>
</evidence>
<gene>
    <name evidence="9" type="ORF">F9817_04270</name>
</gene>
<evidence type="ECO:0000313" key="10">
    <source>
        <dbReference type="Proteomes" id="UP000462621"/>
    </source>
</evidence>
<dbReference type="CDD" id="cd04179">
    <property type="entry name" value="DPM_DPG-synthase_like"/>
    <property type="match status" value="1"/>
</dbReference>
<evidence type="ECO:0000256" key="5">
    <source>
        <dbReference type="ARBA" id="ARBA00022985"/>
    </source>
</evidence>
<name>A0A7X4RTN3_9VIBR</name>
<keyword evidence="3 9" id="KW-0808">Transferase</keyword>
<dbReference type="EMBL" id="WEKT01000004">
    <property type="protein sequence ID" value="MZI92425.1"/>
    <property type="molecule type" value="Genomic_DNA"/>
</dbReference>
<organism evidence="9 10">
    <name type="scientific">Vibrio eleionomae</name>
    <dbReference type="NCBI Taxonomy" id="2653505"/>
    <lineage>
        <taxon>Bacteria</taxon>
        <taxon>Pseudomonadati</taxon>
        <taxon>Pseudomonadota</taxon>
        <taxon>Gammaproteobacteria</taxon>
        <taxon>Vibrionales</taxon>
        <taxon>Vibrionaceae</taxon>
        <taxon>Vibrio</taxon>
    </lineage>
</organism>
<dbReference type="RefSeq" id="WP_161153724.1">
    <property type="nucleotide sequence ID" value="NZ_WEKT01000004.1"/>
</dbReference>
<dbReference type="AlphaFoldDB" id="A0A7X4RTN3"/>
<accession>A0A7X4RTN3</accession>
<dbReference type="Gene3D" id="3.90.550.10">
    <property type="entry name" value="Spore Coat Polysaccharide Biosynthesis Protein SpsA, Chain A"/>
    <property type="match status" value="1"/>
</dbReference>